<keyword evidence="2" id="KW-1185">Reference proteome</keyword>
<protein>
    <submittedName>
        <fullName evidence="1">Uncharacterized protein</fullName>
    </submittedName>
</protein>
<reference evidence="1" key="1">
    <citation type="journal article" date="2023" name="Mol. Phylogenet. Evol.">
        <title>Genome-scale phylogeny and comparative genomics of the fungal order Sordariales.</title>
        <authorList>
            <person name="Hensen N."/>
            <person name="Bonometti L."/>
            <person name="Westerberg I."/>
            <person name="Brannstrom I.O."/>
            <person name="Guillou S."/>
            <person name="Cros-Aarteil S."/>
            <person name="Calhoun S."/>
            <person name="Haridas S."/>
            <person name="Kuo A."/>
            <person name="Mondo S."/>
            <person name="Pangilinan J."/>
            <person name="Riley R."/>
            <person name="LaButti K."/>
            <person name="Andreopoulos B."/>
            <person name="Lipzen A."/>
            <person name="Chen C."/>
            <person name="Yan M."/>
            <person name="Daum C."/>
            <person name="Ng V."/>
            <person name="Clum A."/>
            <person name="Steindorff A."/>
            <person name="Ohm R.A."/>
            <person name="Martin F."/>
            <person name="Silar P."/>
            <person name="Natvig D.O."/>
            <person name="Lalanne C."/>
            <person name="Gautier V."/>
            <person name="Ament-Velasquez S.L."/>
            <person name="Kruys A."/>
            <person name="Hutchinson M.I."/>
            <person name="Powell A.J."/>
            <person name="Barry K."/>
            <person name="Miller A.N."/>
            <person name="Grigoriev I.V."/>
            <person name="Debuchy R."/>
            <person name="Gladieux P."/>
            <person name="Hiltunen Thoren M."/>
            <person name="Johannesson H."/>
        </authorList>
    </citation>
    <scope>NUCLEOTIDE SEQUENCE</scope>
    <source>
        <strain evidence="1">CBS 958.72</strain>
    </source>
</reference>
<dbReference type="AlphaFoldDB" id="A0AAE0JTE8"/>
<dbReference type="PANTHER" id="PTHR39596">
    <property type="match status" value="1"/>
</dbReference>
<evidence type="ECO:0000313" key="2">
    <source>
        <dbReference type="Proteomes" id="UP001287356"/>
    </source>
</evidence>
<sequence length="606" mass="67938">MDHIIKPSCPWAFELAHIPYVCRAPFVYDGLGFSDYPTRCQVDTAKLCRDRAKGLKLRDAGPFIQAWLWVGLLTEALADPTGLPDNKIPRGYTRTSLNQGRILSTDNLRIDLIRRAQAGRPVDQLITCATNAISFVNEAIGPLNRQLSAATTPEERRSVNLVLDVLLACQLLHETIISELKLRSYPGGKDALGPKNTNSRLVDSLLEKSGWNQKVVDSMPRSLQLRYHLSLYDGTKVSISPHTHTPSATTTARHVNTGCKCRSLDMSKYASAVRFRQGIFPVCRLRADMPNPTIETEYITLNPQGRAPLEYVALLHVSAMGLRCGPDARLPTCQLARIQTWVDKALGPEPNGKGGFWWLDTVCEARLPQQQPTAIAADEAGMAAQRWDVFAAARFALVLDPQLLERWPGSSLERVLRIRYSAWRTACDALALGFASQRRLLFQFRERALSLRGSVEAYERDAHGDDPERAARLGIRLLARPRLHWHLTKHYASAAAAADKRDRDAFAAIRLLWRDMAAWQDLRPQPQPQPQPQPPGAEAEVNTKNLKWMVMATVFSTSDYQFFLDGAVVEKAPFALDRLRRVYGWFSSAPSMSSERIGRRLVEISR</sequence>
<organism evidence="1 2">
    <name type="scientific">Lasiosphaeria ovina</name>
    <dbReference type="NCBI Taxonomy" id="92902"/>
    <lineage>
        <taxon>Eukaryota</taxon>
        <taxon>Fungi</taxon>
        <taxon>Dikarya</taxon>
        <taxon>Ascomycota</taxon>
        <taxon>Pezizomycotina</taxon>
        <taxon>Sordariomycetes</taxon>
        <taxon>Sordariomycetidae</taxon>
        <taxon>Sordariales</taxon>
        <taxon>Lasiosphaeriaceae</taxon>
        <taxon>Lasiosphaeria</taxon>
    </lineage>
</organism>
<dbReference type="EMBL" id="JAULSN010000011">
    <property type="protein sequence ID" value="KAK3361561.1"/>
    <property type="molecule type" value="Genomic_DNA"/>
</dbReference>
<name>A0AAE0JTE8_9PEZI</name>
<comment type="caution">
    <text evidence="1">The sequence shown here is derived from an EMBL/GenBank/DDBJ whole genome shotgun (WGS) entry which is preliminary data.</text>
</comment>
<reference evidence="1" key="2">
    <citation type="submission" date="2023-06" db="EMBL/GenBank/DDBJ databases">
        <authorList>
            <consortium name="Lawrence Berkeley National Laboratory"/>
            <person name="Haridas S."/>
            <person name="Hensen N."/>
            <person name="Bonometti L."/>
            <person name="Westerberg I."/>
            <person name="Brannstrom I.O."/>
            <person name="Guillou S."/>
            <person name="Cros-Aarteil S."/>
            <person name="Calhoun S."/>
            <person name="Kuo A."/>
            <person name="Mondo S."/>
            <person name="Pangilinan J."/>
            <person name="Riley R."/>
            <person name="Labutti K."/>
            <person name="Andreopoulos B."/>
            <person name="Lipzen A."/>
            <person name="Chen C."/>
            <person name="Yanf M."/>
            <person name="Daum C."/>
            <person name="Ng V."/>
            <person name="Clum A."/>
            <person name="Steindorff A."/>
            <person name="Ohm R."/>
            <person name="Martin F."/>
            <person name="Silar P."/>
            <person name="Natvig D."/>
            <person name="Lalanne C."/>
            <person name="Gautier V."/>
            <person name="Ament-Velasquez S.L."/>
            <person name="Kruys A."/>
            <person name="Hutchinson M.I."/>
            <person name="Powell A.J."/>
            <person name="Barry K."/>
            <person name="Miller A.N."/>
            <person name="Grigoriev I.V."/>
            <person name="Debuchy R."/>
            <person name="Gladieux P."/>
            <person name="Thoren M.H."/>
            <person name="Johannesson H."/>
        </authorList>
    </citation>
    <scope>NUCLEOTIDE SEQUENCE</scope>
    <source>
        <strain evidence="1">CBS 958.72</strain>
    </source>
</reference>
<accession>A0AAE0JTE8</accession>
<dbReference type="Proteomes" id="UP001287356">
    <property type="component" value="Unassembled WGS sequence"/>
</dbReference>
<evidence type="ECO:0000313" key="1">
    <source>
        <dbReference type="EMBL" id="KAK3361561.1"/>
    </source>
</evidence>
<gene>
    <name evidence="1" type="ORF">B0T24DRAFT_671236</name>
</gene>
<dbReference type="PANTHER" id="PTHR39596:SF3">
    <property type="entry name" value="HETEROKARYON INCOMPATIBILITY DOMAIN-CONTAINING PROTEIN"/>
    <property type="match status" value="1"/>
</dbReference>
<proteinExistence type="predicted"/>